<keyword evidence="4" id="KW-0186">Copper</keyword>
<dbReference type="PANTHER" id="PTHR46365">
    <property type="entry name" value="COPPER TRANSPORT PROTEIN ATOX1"/>
    <property type="match status" value="1"/>
</dbReference>
<dbReference type="GO" id="GO:0006825">
    <property type="term" value="P:copper ion transport"/>
    <property type="evidence" value="ECO:0007669"/>
    <property type="project" value="UniProtKB-KW"/>
</dbReference>
<evidence type="ECO:0000256" key="7">
    <source>
        <dbReference type="ARBA" id="ARBA00038171"/>
    </source>
</evidence>
<dbReference type="SUPFAM" id="SSF55008">
    <property type="entry name" value="HMA, heavy metal-associated domain"/>
    <property type="match status" value="1"/>
</dbReference>
<evidence type="ECO:0000313" key="10">
    <source>
        <dbReference type="Proteomes" id="UP000274822"/>
    </source>
</evidence>
<gene>
    <name evidence="9" type="ORF">BC938DRAFT_472154</name>
</gene>
<dbReference type="PANTHER" id="PTHR46365:SF1">
    <property type="entry name" value="COPPER TRANSPORT PROTEIN ATOX1"/>
    <property type="match status" value="1"/>
</dbReference>
<evidence type="ECO:0000256" key="5">
    <source>
        <dbReference type="ARBA" id="ARBA00023065"/>
    </source>
</evidence>
<dbReference type="AlphaFoldDB" id="A0A433Q6N6"/>
<evidence type="ECO:0000256" key="6">
    <source>
        <dbReference type="ARBA" id="ARBA00023186"/>
    </source>
</evidence>
<dbReference type="Proteomes" id="UP000274822">
    <property type="component" value="Unassembled WGS sequence"/>
</dbReference>
<comment type="caution">
    <text evidence="9">The sequence shown here is derived from an EMBL/GenBank/DDBJ whole genome shotgun (WGS) entry which is preliminary data.</text>
</comment>
<dbReference type="InterPro" id="IPR051881">
    <property type="entry name" value="Copper_transport_ATOX1-like"/>
</dbReference>
<dbReference type="GO" id="GO:0005829">
    <property type="term" value="C:cytosol"/>
    <property type="evidence" value="ECO:0007669"/>
    <property type="project" value="TreeGrafter"/>
</dbReference>
<comment type="similarity">
    <text evidence="7">Belongs to the ATX1 family.</text>
</comment>
<sequence length="132" mass="14150">MADTVSVLGVFQFATVVFMCGRRERGVGLPRGLSSSRSGCDVRQPLDPIVPFQQWLCLTSSVQTYKFNVGMTCGGCSNAVNRALTKLDGTCLPCVSKVDISLETQIVEVQATIPQADVLEAIKKTGKPVTPL</sequence>
<dbReference type="InterPro" id="IPR006121">
    <property type="entry name" value="HMA_dom"/>
</dbReference>
<keyword evidence="2" id="KW-0479">Metal-binding</keyword>
<name>A0A433Q6N6_9FUNG</name>
<dbReference type="GO" id="GO:0046872">
    <property type="term" value="F:metal ion binding"/>
    <property type="evidence" value="ECO:0007669"/>
    <property type="project" value="UniProtKB-KW"/>
</dbReference>
<evidence type="ECO:0000256" key="3">
    <source>
        <dbReference type="ARBA" id="ARBA00022796"/>
    </source>
</evidence>
<organism evidence="9 10">
    <name type="scientific">Jimgerdemannia flammicorona</name>
    <dbReference type="NCBI Taxonomy" id="994334"/>
    <lineage>
        <taxon>Eukaryota</taxon>
        <taxon>Fungi</taxon>
        <taxon>Fungi incertae sedis</taxon>
        <taxon>Mucoromycota</taxon>
        <taxon>Mucoromycotina</taxon>
        <taxon>Endogonomycetes</taxon>
        <taxon>Endogonales</taxon>
        <taxon>Endogonaceae</taxon>
        <taxon>Jimgerdemannia</taxon>
    </lineage>
</organism>
<evidence type="ECO:0000313" key="9">
    <source>
        <dbReference type="EMBL" id="RUS25453.1"/>
    </source>
</evidence>
<accession>A0A433Q6N6</accession>
<evidence type="ECO:0000256" key="4">
    <source>
        <dbReference type="ARBA" id="ARBA00023008"/>
    </source>
</evidence>
<dbReference type="InterPro" id="IPR036163">
    <property type="entry name" value="HMA_dom_sf"/>
</dbReference>
<dbReference type="Gene3D" id="3.30.70.100">
    <property type="match status" value="1"/>
</dbReference>
<evidence type="ECO:0000259" key="8">
    <source>
        <dbReference type="PROSITE" id="PS50846"/>
    </source>
</evidence>
<evidence type="ECO:0000256" key="1">
    <source>
        <dbReference type="ARBA" id="ARBA00022448"/>
    </source>
</evidence>
<evidence type="ECO:0000256" key="2">
    <source>
        <dbReference type="ARBA" id="ARBA00022723"/>
    </source>
</evidence>
<dbReference type="Pfam" id="PF00403">
    <property type="entry name" value="HMA"/>
    <property type="match status" value="1"/>
</dbReference>
<feature type="domain" description="HMA" evidence="8">
    <location>
        <begin position="62"/>
        <end position="130"/>
    </location>
</feature>
<proteinExistence type="inferred from homology"/>
<keyword evidence="6" id="KW-0143">Chaperone</keyword>
<dbReference type="EMBL" id="RBNJ01012955">
    <property type="protein sequence ID" value="RUS25453.1"/>
    <property type="molecule type" value="Genomic_DNA"/>
</dbReference>
<keyword evidence="5" id="KW-0406">Ion transport</keyword>
<keyword evidence="1" id="KW-0813">Transport</keyword>
<dbReference type="GO" id="GO:0016531">
    <property type="term" value="F:copper chaperone activity"/>
    <property type="evidence" value="ECO:0007669"/>
    <property type="project" value="TreeGrafter"/>
</dbReference>
<dbReference type="CDD" id="cd00371">
    <property type="entry name" value="HMA"/>
    <property type="match status" value="1"/>
</dbReference>
<keyword evidence="3" id="KW-0187">Copper transport</keyword>
<dbReference type="PROSITE" id="PS50846">
    <property type="entry name" value="HMA_2"/>
    <property type="match status" value="1"/>
</dbReference>
<keyword evidence="10" id="KW-1185">Reference proteome</keyword>
<protein>
    <recommendedName>
        <fullName evidence="8">HMA domain-containing protein</fullName>
    </recommendedName>
</protein>
<reference evidence="9 10" key="1">
    <citation type="journal article" date="2018" name="New Phytol.">
        <title>Phylogenomics of Endogonaceae and evolution of mycorrhizas within Mucoromycota.</title>
        <authorList>
            <person name="Chang Y."/>
            <person name="Desiro A."/>
            <person name="Na H."/>
            <person name="Sandor L."/>
            <person name="Lipzen A."/>
            <person name="Clum A."/>
            <person name="Barry K."/>
            <person name="Grigoriev I.V."/>
            <person name="Martin F.M."/>
            <person name="Stajich J.E."/>
            <person name="Smith M.E."/>
            <person name="Bonito G."/>
            <person name="Spatafora J.W."/>
        </authorList>
    </citation>
    <scope>NUCLEOTIDE SEQUENCE [LARGE SCALE GENOMIC DNA]</scope>
    <source>
        <strain evidence="9 10">AD002</strain>
    </source>
</reference>